<proteinExistence type="inferred from homology"/>
<keyword evidence="5 16" id="KW-0121">Carboxypeptidase</keyword>
<reference evidence="19" key="1">
    <citation type="submission" date="2023-09" db="EMBL/GenBank/DDBJ databases">
        <title>Paucibacter sp. APW11 Genome sequencing and assembly.</title>
        <authorList>
            <person name="Kim I."/>
        </authorList>
    </citation>
    <scope>NUCLEOTIDE SEQUENCE</scope>
    <source>
        <strain evidence="19">APW11</strain>
    </source>
</reference>
<dbReference type="InterPro" id="IPR012338">
    <property type="entry name" value="Beta-lactam/transpept-like"/>
</dbReference>
<protein>
    <recommendedName>
        <fullName evidence="16">Peptidoglycan D,D-transpeptidase FtsI</fullName>
        <ecNumber evidence="16">3.4.16.4</ecNumber>
    </recommendedName>
    <alternativeName>
        <fullName evidence="16">Penicillin-binding protein 3</fullName>
        <shortName evidence="16">PBP-3</shortName>
    </alternativeName>
</protein>
<gene>
    <name evidence="16" type="primary">ftsI</name>
    <name evidence="19" type="ORF">RQP53_13405</name>
</gene>
<evidence type="ECO:0000256" key="1">
    <source>
        <dbReference type="ARBA" id="ARBA00004370"/>
    </source>
</evidence>
<sequence>MPRRGTLGKSHGLSYGQSPLLAAPTPAWRSQFLLGLVGLAFAGLLGRTLYVQAIATDFFKKQGQVRTVHQLELPASRGSISDRSGQLLATSVAVPSFWAIPGEVDADPAKRRALAAALGLSAEELQKKLDPNSRFVWLLRHASEQQLAQLQALKLKGVFQEREYQRRYPEGEAAAHVVGFTNLEERGQEGIELAYQQDLQGQDGQRAVVRDRLGRIVEDVGERVPAVNGHDLALSIDAKVQYYAYQRIRDAVQANGAKAGSVVVLDTLSGEVLALANYPSYKPDERQHLSGAQLRNRALTDVFEPGSTMKPFTVSLALDSGRVRPDTVIDVSPGTMTINGATISDAHAAGALTVAQVIQKSSNIGTVKMALQMPARELHEMFSAIGLGQRPDIKFPGAVTGRLRPYKSWRTIEQATMSYGYGLSASLFQLAHAYTVFARDGELIPVTLLKRGSAEPVPGSRVFSAATARTMRQMLQTVTAPGGTSPQAQVAGYSVGGKSGTAYKQEGTGYNKSKYRSWFVGLAPISKPRIVVAVMLDEPTAQFHDGGRVAGPVFAEVVAQSLRLLKVPADLDVKAHIQAAVEPASTSFWSLQQASVSNLSSCQGLTC</sequence>
<evidence type="ECO:0000256" key="2">
    <source>
        <dbReference type="ARBA" id="ARBA00022475"/>
    </source>
</evidence>
<keyword evidence="20" id="KW-1185">Reference proteome</keyword>
<keyword evidence="6 16" id="KW-0645">Protease</keyword>
<dbReference type="Gene3D" id="1.10.150.770">
    <property type="match status" value="1"/>
</dbReference>
<dbReference type="Gene3D" id="3.40.710.10">
    <property type="entry name" value="DD-peptidase/beta-lactamase superfamily"/>
    <property type="match status" value="1"/>
</dbReference>
<keyword evidence="4 16" id="KW-0132">Cell division</keyword>
<keyword evidence="3 16" id="KW-0997">Cell inner membrane</keyword>
<keyword evidence="9 16" id="KW-0133">Cell shape</keyword>
<name>A0ABU3PCG5_9BURK</name>
<evidence type="ECO:0000256" key="12">
    <source>
        <dbReference type="ARBA" id="ARBA00023136"/>
    </source>
</evidence>
<dbReference type="PANTHER" id="PTHR30627">
    <property type="entry name" value="PEPTIDOGLYCAN D,D-TRANSPEPTIDASE"/>
    <property type="match status" value="1"/>
</dbReference>
<dbReference type="InterPro" id="IPR036138">
    <property type="entry name" value="PBP_dimer_sf"/>
</dbReference>
<evidence type="ECO:0000256" key="11">
    <source>
        <dbReference type="ARBA" id="ARBA00022989"/>
    </source>
</evidence>
<evidence type="ECO:0000256" key="13">
    <source>
        <dbReference type="ARBA" id="ARBA00023210"/>
    </source>
</evidence>
<evidence type="ECO:0000256" key="3">
    <source>
        <dbReference type="ARBA" id="ARBA00022519"/>
    </source>
</evidence>
<keyword evidence="14 16" id="KW-0131">Cell cycle</keyword>
<keyword evidence="2 16" id="KW-1003">Cell membrane</keyword>
<evidence type="ECO:0000256" key="14">
    <source>
        <dbReference type="ARBA" id="ARBA00023306"/>
    </source>
</evidence>
<dbReference type="Pfam" id="PF03717">
    <property type="entry name" value="PBP_dimer"/>
    <property type="match status" value="1"/>
</dbReference>
<evidence type="ECO:0000256" key="9">
    <source>
        <dbReference type="ARBA" id="ARBA00022960"/>
    </source>
</evidence>
<evidence type="ECO:0000259" key="18">
    <source>
        <dbReference type="Pfam" id="PF03717"/>
    </source>
</evidence>
<comment type="pathway">
    <text evidence="16">Cell wall biogenesis; peptidoglycan biosynthesis.</text>
</comment>
<dbReference type="PANTHER" id="PTHR30627:SF1">
    <property type="entry name" value="PEPTIDOGLYCAN D,D-TRANSPEPTIDASE FTSI"/>
    <property type="match status" value="1"/>
</dbReference>
<dbReference type="HAMAP" id="MF_02080">
    <property type="entry name" value="FtsI_transpept"/>
    <property type="match status" value="1"/>
</dbReference>
<keyword evidence="11 16" id="KW-1133">Transmembrane helix</keyword>
<comment type="subcellular location">
    <subcellularLocation>
        <location evidence="16">Cell inner membrane</location>
        <topology evidence="16">Single-pass membrane protein</topology>
    </subcellularLocation>
    <subcellularLocation>
        <location evidence="1">Membrane</location>
    </subcellularLocation>
</comment>
<keyword evidence="10 16" id="KW-0573">Peptidoglycan synthesis</keyword>
<keyword evidence="15 16" id="KW-0961">Cell wall biogenesis/degradation</keyword>
<evidence type="ECO:0000256" key="7">
    <source>
        <dbReference type="ARBA" id="ARBA00022692"/>
    </source>
</evidence>
<evidence type="ECO:0000313" key="20">
    <source>
        <dbReference type="Proteomes" id="UP001246372"/>
    </source>
</evidence>
<keyword evidence="13 16" id="KW-0717">Septation</keyword>
<comment type="caution">
    <text evidence="19">The sequence shown here is derived from an EMBL/GenBank/DDBJ whole genome shotgun (WGS) entry which is preliminary data.</text>
</comment>
<organism evidence="19 20">
    <name type="scientific">Roseateles aquae</name>
    <dbReference type="NCBI Taxonomy" id="3077235"/>
    <lineage>
        <taxon>Bacteria</taxon>
        <taxon>Pseudomonadati</taxon>
        <taxon>Pseudomonadota</taxon>
        <taxon>Betaproteobacteria</taxon>
        <taxon>Burkholderiales</taxon>
        <taxon>Sphaerotilaceae</taxon>
        <taxon>Roseateles</taxon>
    </lineage>
</organism>
<evidence type="ECO:0000313" key="19">
    <source>
        <dbReference type="EMBL" id="MDT9000264.1"/>
    </source>
</evidence>
<dbReference type="SUPFAM" id="SSF56519">
    <property type="entry name" value="Penicillin binding protein dimerisation domain"/>
    <property type="match status" value="1"/>
</dbReference>
<feature type="transmembrane region" description="Helical" evidence="16">
    <location>
        <begin position="32"/>
        <end position="50"/>
    </location>
</feature>
<accession>A0ABU3PCG5</accession>
<feature type="domain" description="Penicillin-binding protein transpeptidase" evidence="17">
    <location>
        <begin position="260"/>
        <end position="558"/>
    </location>
</feature>
<dbReference type="InterPro" id="IPR050515">
    <property type="entry name" value="Beta-lactam/transpept"/>
</dbReference>
<dbReference type="EMBL" id="JAVXZY010000005">
    <property type="protein sequence ID" value="MDT9000264.1"/>
    <property type="molecule type" value="Genomic_DNA"/>
</dbReference>
<evidence type="ECO:0000256" key="4">
    <source>
        <dbReference type="ARBA" id="ARBA00022618"/>
    </source>
</evidence>
<dbReference type="SUPFAM" id="SSF56601">
    <property type="entry name" value="beta-lactamase/transpeptidase-like"/>
    <property type="match status" value="1"/>
</dbReference>
<evidence type="ECO:0000259" key="17">
    <source>
        <dbReference type="Pfam" id="PF00905"/>
    </source>
</evidence>
<dbReference type="Proteomes" id="UP001246372">
    <property type="component" value="Unassembled WGS sequence"/>
</dbReference>
<comment type="similarity">
    <text evidence="16">Belongs to the transpeptidase family. FtsI subfamily.</text>
</comment>
<feature type="domain" description="Penicillin-binding protein dimerisation" evidence="18">
    <location>
        <begin position="73"/>
        <end position="219"/>
    </location>
</feature>
<keyword evidence="7 16" id="KW-0812">Transmembrane</keyword>
<dbReference type="InterPro" id="IPR037532">
    <property type="entry name" value="FtsI_transpept"/>
</dbReference>
<dbReference type="Gene3D" id="3.90.1310.10">
    <property type="entry name" value="Penicillin-binding protein 2a (Domain 2)"/>
    <property type="match status" value="1"/>
</dbReference>
<dbReference type="EC" id="3.4.16.4" evidence="16"/>
<evidence type="ECO:0000256" key="6">
    <source>
        <dbReference type="ARBA" id="ARBA00022670"/>
    </source>
</evidence>
<comment type="catalytic activity">
    <reaction evidence="16">
        <text>Preferential cleavage: (Ac)2-L-Lys-D-Ala-|-D-Ala. Also transpeptidation of peptidyl-alanyl moieties that are N-acyl substituents of D-alanine.</text>
        <dbReference type="EC" id="3.4.16.4"/>
    </reaction>
</comment>
<evidence type="ECO:0000256" key="5">
    <source>
        <dbReference type="ARBA" id="ARBA00022645"/>
    </source>
</evidence>
<comment type="function">
    <text evidence="16">Catalyzes cross-linking of the peptidoglycan cell wall at the division septum.</text>
</comment>
<dbReference type="InterPro" id="IPR001460">
    <property type="entry name" value="PCN-bd_Tpept"/>
</dbReference>
<dbReference type="InterPro" id="IPR005311">
    <property type="entry name" value="PBP_dimer"/>
</dbReference>
<feature type="active site" description="Acyl-ester intermediate" evidence="16">
    <location>
        <position position="307"/>
    </location>
</feature>
<evidence type="ECO:0000256" key="15">
    <source>
        <dbReference type="ARBA" id="ARBA00023316"/>
    </source>
</evidence>
<keyword evidence="8 16" id="KW-0378">Hydrolase</keyword>
<dbReference type="Gene3D" id="3.30.450.330">
    <property type="match status" value="1"/>
</dbReference>
<evidence type="ECO:0000256" key="8">
    <source>
        <dbReference type="ARBA" id="ARBA00022801"/>
    </source>
</evidence>
<keyword evidence="12 16" id="KW-0472">Membrane</keyword>
<evidence type="ECO:0000256" key="16">
    <source>
        <dbReference type="HAMAP-Rule" id="MF_02080"/>
    </source>
</evidence>
<evidence type="ECO:0000256" key="10">
    <source>
        <dbReference type="ARBA" id="ARBA00022984"/>
    </source>
</evidence>
<dbReference type="Pfam" id="PF00905">
    <property type="entry name" value="Transpeptidase"/>
    <property type="match status" value="1"/>
</dbReference>